<feature type="region of interest" description="Disordered" evidence="1">
    <location>
        <begin position="126"/>
        <end position="161"/>
    </location>
</feature>
<gene>
    <name evidence="2" type="ORF">AWB68_07454</name>
</gene>
<accession>A0A158KVS9</accession>
<sequence length="237" mass="26468">MTMSKPGGIGSNISALSPLYPELSRICGNISKVGSRLPDWNRLFKPIDLPSLQIQSPVSPVSPVHRIFGPWGDTLDAACARAIQLSHMLQDDTKLNELRDELRRAPISDVCTLMYLRNLERQPSANAMEPVTKAASRGAASLKRKESKPQEGLTDKRKQRTDAMKPVIKAAWREATSPKNVHSVWFVLVRQAQSSNPPPPMIGYSVTRGIKWEDSRVKYMTKGAVRLRLERMLNEGL</sequence>
<keyword evidence="3" id="KW-1185">Reference proteome</keyword>
<dbReference type="EMBL" id="FCON02000170">
    <property type="protein sequence ID" value="SAL84819.1"/>
    <property type="molecule type" value="Genomic_DNA"/>
</dbReference>
<dbReference type="AlphaFoldDB" id="A0A158KVS9"/>
<feature type="compositionally biased region" description="Basic and acidic residues" evidence="1">
    <location>
        <begin position="143"/>
        <end position="161"/>
    </location>
</feature>
<organism evidence="2 3">
    <name type="scientific">Caballeronia choica</name>
    <dbReference type="NCBI Taxonomy" id="326476"/>
    <lineage>
        <taxon>Bacteria</taxon>
        <taxon>Pseudomonadati</taxon>
        <taxon>Pseudomonadota</taxon>
        <taxon>Betaproteobacteria</taxon>
        <taxon>Burkholderiales</taxon>
        <taxon>Burkholderiaceae</taxon>
        <taxon>Caballeronia</taxon>
    </lineage>
</organism>
<name>A0A158KVS9_9BURK</name>
<protein>
    <submittedName>
        <fullName evidence="2">Uncharacterized protein</fullName>
    </submittedName>
</protein>
<evidence type="ECO:0000313" key="3">
    <source>
        <dbReference type="Proteomes" id="UP000054770"/>
    </source>
</evidence>
<evidence type="ECO:0000256" key="1">
    <source>
        <dbReference type="SAM" id="MobiDB-lite"/>
    </source>
</evidence>
<reference evidence="2" key="1">
    <citation type="submission" date="2016-01" db="EMBL/GenBank/DDBJ databases">
        <authorList>
            <person name="Peeters C."/>
        </authorList>
    </citation>
    <scope>NUCLEOTIDE SEQUENCE [LARGE SCALE GENOMIC DNA]</scope>
    <source>
        <strain evidence="2">LMG 22940</strain>
    </source>
</reference>
<comment type="caution">
    <text evidence="2">The sequence shown here is derived from an EMBL/GenBank/DDBJ whole genome shotgun (WGS) entry which is preliminary data.</text>
</comment>
<dbReference type="Proteomes" id="UP000054770">
    <property type="component" value="Unassembled WGS sequence"/>
</dbReference>
<proteinExistence type="predicted"/>
<evidence type="ECO:0000313" key="2">
    <source>
        <dbReference type="EMBL" id="SAL84819.1"/>
    </source>
</evidence>